<sequence length="108" mass="12097">MIKILYIGKHKEILDTVVRLLNANDEWFGIGAETDEEALELFSTYDFALVLLGCGIEEESEHLLITAFRKQKPDIVIIQHYGGGSGLLKNEITSALQDKNFIKNETAS</sequence>
<dbReference type="InterPro" id="IPR011006">
    <property type="entry name" value="CheY-like_superfamily"/>
</dbReference>
<name>A0ABU1TP09_9FLAO</name>
<dbReference type="EMBL" id="JAVDVI010000006">
    <property type="protein sequence ID" value="MDR6967708.1"/>
    <property type="molecule type" value="Genomic_DNA"/>
</dbReference>
<comment type="caution">
    <text evidence="1">The sequence shown here is derived from an EMBL/GenBank/DDBJ whole genome shotgun (WGS) entry which is preliminary data.</text>
</comment>
<reference evidence="1 2" key="1">
    <citation type="submission" date="2023-07" db="EMBL/GenBank/DDBJ databases">
        <title>Sorghum-associated microbial communities from plants grown in Nebraska, USA.</title>
        <authorList>
            <person name="Schachtman D."/>
        </authorList>
    </citation>
    <scope>NUCLEOTIDE SEQUENCE [LARGE SCALE GENOMIC DNA]</scope>
    <source>
        <strain evidence="1 2">3773</strain>
    </source>
</reference>
<evidence type="ECO:0000313" key="2">
    <source>
        <dbReference type="Proteomes" id="UP001255185"/>
    </source>
</evidence>
<keyword evidence="2" id="KW-1185">Reference proteome</keyword>
<accession>A0ABU1TP09</accession>
<proteinExistence type="predicted"/>
<organism evidence="1 2">
    <name type="scientific">Flavobacterium arsenatis</name>
    <dbReference type="NCBI Taxonomy" id="1484332"/>
    <lineage>
        <taxon>Bacteria</taxon>
        <taxon>Pseudomonadati</taxon>
        <taxon>Bacteroidota</taxon>
        <taxon>Flavobacteriia</taxon>
        <taxon>Flavobacteriales</taxon>
        <taxon>Flavobacteriaceae</taxon>
        <taxon>Flavobacterium</taxon>
    </lineage>
</organism>
<dbReference type="Proteomes" id="UP001255185">
    <property type="component" value="Unassembled WGS sequence"/>
</dbReference>
<protein>
    <submittedName>
        <fullName evidence="1">DNA-binding response OmpR family regulator</fullName>
    </submittedName>
</protein>
<dbReference type="SUPFAM" id="SSF52172">
    <property type="entry name" value="CheY-like"/>
    <property type="match status" value="1"/>
</dbReference>
<dbReference type="GO" id="GO:0003677">
    <property type="term" value="F:DNA binding"/>
    <property type="evidence" value="ECO:0007669"/>
    <property type="project" value="UniProtKB-KW"/>
</dbReference>
<evidence type="ECO:0000313" key="1">
    <source>
        <dbReference type="EMBL" id="MDR6967708.1"/>
    </source>
</evidence>
<gene>
    <name evidence="1" type="ORF">J2X31_001720</name>
</gene>
<dbReference type="RefSeq" id="WP_310025959.1">
    <property type="nucleotide sequence ID" value="NZ_JAVDVI010000006.1"/>
</dbReference>
<keyword evidence="1" id="KW-0238">DNA-binding</keyword>